<name>A0A8T6B937_ECOLX</name>
<accession>A0A8T6B937</accession>
<dbReference type="Proteomes" id="UP000447081">
    <property type="component" value="Unassembled WGS sequence"/>
</dbReference>
<dbReference type="RefSeq" id="WP_157716672.1">
    <property type="nucleotide sequence ID" value="NZ_WSIQ01000007.1"/>
</dbReference>
<reference evidence="1 2" key="1">
    <citation type="submission" date="2019-12" db="EMBL/GenBank/DDBJ databases">
        <title>Enteriobacteria Tanzani isolates_10434.</title>
        <authorList>
            <person name="Subbiah M."/>
            <person name="Call D."/>
        </authorList>
    </citation>
    <scope>NUCLEOTIDE SEQUENCE [LARGE SCALE GENOMIC DNA]</scope>
    <source>
        <strain evidence="1 2">10434wG3</strain>
    </source>
</reference>
<evidence type="ECO:0000313" key="1">
    <source>
        <dbReference type="EMBL" id="MXJ06964.1"/>
    </source>
</evidence>
<sequence>MFIDIAEADLQIWFEDKSRKQTIVDYIVNHDELNTLPKWERQGIQESERVRLWGLDNAKKVFDRLSYAKHISGNRSIADKGHTQLRPDLILISEDANYILVELKTRKETERQAVQELLAYSAAMKMQLPFTNEFMFVVVAVHWDTLLKFSVQSLIMDGKNVLPLVLESNQSGGYQLRILQSLFDVKLKVSYDPFYAMVPYTLATTVYFDGGNDLNARKARRLITNYFRRMSFEIAADCRKVRQSGFVLLWRNPLGFSSEIISMTVVTVNQYWEYNEHKPSFLHRHNGLPVNGVKRVQQNTAKLLRDEVYSRPRVKDAMLEELEDVFLSAEAWQAEASLYAQSSFSFDLIERHIDHDVETLIKQTGAIQLFECESGVNLKTLLSNMQDIKSVQIDILSTFGDVSDFLYNKRLCRIFHNINFATFNKLMEDFRRSRLDI</sequence>
<dbReference type="GO" id="GO:0003676">
    <property type="term" value="F:nucleic acid binding"/>
    <property type="evidence" value="ECO:0007669"/>
    <property type="project" value="InterPro"/>
</dbReference>
<comment type="caution">
    <text evidence="1">The sequence shown here is derived from an EMBL/GenBank/DDBJ whole genome shotgun (WGS) entry which is preliminary data.</text>
</comment>
<gene>
    <name evidence="1" type="ORF">GRW24_00390</name>
</gene>
<proteinExistence type="predicted"/>
<dbReference type="EMBL" id="WUIG01000002">
    <property type="protein sequence ID" value="MXJ06964.1"/>
    <property type="molecule type" value="Genomic_DNA"/>
</dbReference>
<organism evidence="1 2">
    <name type="scientific">Escherichia coli</name>
    <dbReference type="NCBI Taxonomy" id="562"/>
    <lineage>
        <taxon>Bacteria</taxon>
        <taxon>Pseudomonadati</taxon>
        <taxon>Pseudomonadota</taxon>
        <taxon>Gammaproteobacteria</taxon>
        <taxon>Enterobacterales</taxon>
        <taxon>Enterobacteriaceae</taxon>
        <taxon>Escherichia</taxon>
    </lineage>
</organism>
<protein>
    <submittedName>
        <fullName evidence="1">Uncharacterized protein</fullName>
    </submittedName>
</protein>
<dbReference type="AlphaFoldDB" id="A0A8T6B937"/>
<dbReference type="Gene3D" id="3.40.1350.10">
    <property type="match status" value="1"/>
</dbReference>
<dbReference type="InterPro" id="IPR011856">
    <property type="entry name" value="tRNA_endonuc-like_dom_sf"/>
</dbReference>
<evidence type="ECO:0000313" key="2">
    <source>
        <dbReference type="Proteomes" id="UP000447081"/>
    </source>
</evidence>